<evidence type="ECO:0000256" key="5">
    <source>
        <dbReference type="ARBA" id="ARBA00023211"/>
    </source>
</evidence>
<dbReference type="GO" id="GO:0046872">
    <property type="term" value="F:metal ion binding"/>
    <property type="evidence" value="ECO:0007669"/>
    <property type="project" value="UniProtKB-KW"/>
</dbReference>
<evidence type="ECO:0000256" key="2">
    <source>
        <dbReference type="ARBA" id="ARBA00008989"/>
    </source>
</evidence>
<keyword evidence="12" id="KW-1185">Reference proteome</keyword>
<evidence type="ECO:0000313" key="11">
    <source>
        <dbReference type="EMBL" id="TDT62367.1"/>
    </source>
</evidence>
<evidence type="ECO:0000313" key="12">
    <source>
        <dbReference type="Proteomes" id="UP000295325"/>
    </source>
</evidence>
<dbReference type="NCBIfam" id="TIGR00330">
    <property type="entry name" value="glpX"/>
    <property type="match status" value="1"/>
</dbReference>
<keyword evidence="3 9" id="KW-0479">Metal-binding</keyword>
<dbReference type="OrthoDB" id="9779353at2"/>
<feature type="binding site" evidence="9">
    <location>
        <position position="215"/>
    </location>
    <ligand>
        <name>Mn(2+)</name>
        <dbReference type="ChEBI" id="CHEBI:29035"/>
        <label>2</label>
    </ligand>
</feature>
<protein>
    <recommendedName>
        <fullName evidence="8">Fructose-1,6-bisphosphatase</fullName>
    </recommendedName>
</protein>
<dbReference type="EMBL" id="SOAZ01000004">
    <property type="protein sequence ID" value="TDT62367.1"/>
    <property type="molecule type" value="Genomic_DNA"/>
</dbReference>
<evidence type="ECO:0000256" key="6">
    <source>
        <dbReference type="ARBA" id="ARBA00023277"/>
    </source>
</evidence>
<dbReference type="RefSeq" id="WP_133627367.1">
    <property type="nucleotide sequence ID" value="NZ_SOAZ01000004.1"/>
</dbReference>
<dbReference type="GO" id="GO:0006071">
    <property type="term" value="P:glycerol metabolic process"/>
    <property type="evidence" value="ECO:0007669"/>
    <property type="project" value="InterPro"/>
</dbReference>
<dbReference type="GO" id="GO:0042132">
    <property type="term" value="F:fructose 1,6-bisphosphate 1-phosphatase activity"/>
    <property type="evidence" value="ECO:0007669"/>
    <property type="project" value="UniProtKB-EC"/>
</dbReference>
<dbReference type="GO" id="GO:0006094">
    <property type="term" value="P:gluconeogenesis"/>
    <property type="evidence" value="ECO:0007669"/>
    <property type="project" value="InterPro"/>
</dbReference>
<feature type="binding site" evidence="9">
    <location>
        <position position="90"/>
    </location>
    <ligand>
        <name>Mn(2+)</name>
        <dbReference type="ChEBI" id="CHEBI:29035"/>
        <label>2</label>
    </ligand>
</feature>
<dbReference type="Pfam" id="PF03320">
    <property type="entry name" value="FBPase_glpX"/>
    <property type="match status" value="1"/>
</dbReference>
<comment type="similarity">
    <text evidence="2 8">Belongs to the FBPase class 2 family.</text>
</comment>
<dbReference type="CDD" id="cd01516">
    <property type="entry name" value="FBPase_glpX"/>
    <property type="match status" value="1"/>
</dbReference>
<dbReference type="PIRSF" id="PIRSF004532">
    <property type="entry name" value="GlpX"/>
    <property type="match status" value="1"/>
</dbReference>
<name>A0A4R7KV28_9CLOT</name>
<proteinExistence type="inferred from homology"/>
<feature type="binding site" evidence="9">
    <location>
        <position position="57"/>
    </location>
    <ligand>
        <name>Mn(2+)</name>
        <dbReference type="ChEBI" id="CHEBI:29035"/>
        <label>1</label>
    </ligand>
</feature>
<reference evidence="11 12" key="1">
    <citation type="submission" date="2019-03" db="EMBL/GenBank/DDBJ databases">
        <title>Genomic Encyclopedia of Type Strains, Phase IV (KMG-IV): sequencing the most valuable type-strain genomes for metagenomic binning, comparative biology and taxonomic classification.</title>
        <authorList>
            <person name="Goeker M."/>
        </authorList>
    </citation>
    <scope>NUCLEOTIDE SEQUENCE [LARGE SCALE GENOMIC DNA]</scope>
    <source>
        <strain evidence="11 12">DSM 24455</strain>
    </source>
</reference>
<feature type="binding site" evidence="10">
    <location>
        <position position="212"/>
    </location>
    <ligand>
        <name>substrate</name>
    </ligand>
</feature>
<comment type="pathway">
    <text evidence="7">Carbohydrate biosynthesis.</text>
</comment>
<evidence type="ECO:0000256" key="1">
    <source>
        <dbReference type="ARBA" id="ARBA00001273"/>
    </source>
</evidence>
<dbReference type="AlphaFoldDB" id="A0A4R7KV28"/>
<dbReference type="Proteomes" id="UP000295325">
    <property type="component" value="Unassembled WGS sequence"/>
</dbReference>
<accession>A0A4R7KV28</accession>
<feature type="binding site" evidence="10">
    <location>
        <begin position="90"/>
        <end position="92"/>
    </location>
    <ligand>
        <name>substrate</name>
    </ligand>
</feature>
<dbReference type="PANTHER" id="PTHR30447:SF0">
    <property type="entry name" value="FRUCTOSE-1,6-BISPHOSPHATASE 1 CLASS 2-RELATED"/>
    <property type="match status" value="1"/>
</dbReference>
<feature type="binding site" evidence="10">
    <location>
        <position position="121"/>
    </location>
    <ligand>
        <name>substrate</name>
    </ligand>
</feature>
<dbReference type="GO" id="GO:0005829">
    <property type="term" value="C:cytosol"/>
    <property type="evidence" value="ECO:0007669"/>
    <property type="project" value="TreeGrafter"/>
</dbReference>
<dbReference type="FunFam" id="3.40.190.90:FF:000001">
    <property type="entry name" value="Fructose-1,6-bisphosphatase"/>
    <property type="match status" value="1"/>
</dbReference>
<dbReference type="Gene3D" id="3.40.190.90">
    <property type="match status" value="1"/>
</dbReference>
<dbReference type="GO" id="GO:0030388">
    <property type="term" value="P:fructose 1,6-bisphosphate metabolic process"/>
    <property type="evidence" value="ECO:0007669"/>
    <property type="project" value="TreeGrafter"/>
</dbReference>
<dbReference type="PANTHER" id="PTHR30447">
    <property type="entry name" value="FRUCTOSE-1,6-BISPHOSPHATASE CLASS 2"/>
    <property type="match status" value="1"/>
</dbReference>
<evidence type="ECO:0000256" key="8">
    <source>
        <dbReference type="PIRNR" id="PIRNR004532"/>
    </source>
</evidence>
<evidence type="ECO:0000256" key="10">
    <source>
        <dbReference type="PIRSR" id="PIRSR004532-2"/>
    </source>
</evidence>
<comment type="catalytic activity">
    <reaction evidence="1">
        <text>beta-D-fructose 1,6-bisphosphate + H2O = beta-D-fructose 6-phosphate + phosphate</text>
        <dbReference type="Rhea" id="RHEA:11064"/>
        <dbReference type="ChEBI" id="CHEBI:15377"/>
        <dbReference type="ChEBI" id="CHEBI:32966"/>
        <dbReference type="ChEBI" id="CHEBI:43474"/>
        <dbReference type="ChEBI" id="CHEBI:57634"/>
        <dbReference type="EC" id="3.1.3.11"/>
    </reaction>
</comment>
<evidence type="ECO:0000256" key="9">
    <source>
        <dbReference type="PIRSR" id="PIRSR004532-1"/>
    </source>
</evidence>
<dbReference type="Gene3D" id="3.30.540.10">
    <property type="entry name" value="Fructose-1,6-Bisphosphatase, subunit A, domain 1"/>
    <property type="match status" value="1"/>
</dbReference>
<evidence type="ECO:0000256" key="7">
    <source>
        <dbReference type="ARBA" id="ARBA00024331"/>
    </source>
</evidence>
<organism evidence="11 12">
    <name type="scientific">Fonticella tunisiensis</name>
    <dbReference type="NCBI Taxonomy" id="1096341"/>
    <lineage>
        <taxon>Bacteria</taxon>
        <taxon>Bacillati</taxon>
        <taxon>Bacillota</taxon>
        <taxon>Clostridia</taxon>
        <taxon>Eubacteriales</taxon>
        <taxon>Clostridiaceae</taxon>
        <taxon>Fonticella</taxon>
    </lineage>
</organism>
<keyword evidence="6 8" id="KW-0119">Carbohydrate metabolism</keyword>
<sequence length="321" mass="34063">MDRDLALGLVRVTEAAALNAAKYMGRGDKNAADQAAVDGMRRMFDFVDIKGTVVIGEGELDEAPMLYIGEKVGTWSEGSPEVDIAVDPLDGTSFIAKGMPNALAVVAVAKSGCLLHAPDMYMEKIAVGPGARGCIDLDAPFSENIKRVAEALNKSVSNITVVIQDRPRHAGLIEEARNVGARIKLITDGDIEAALATGFEDTGVDIFAGIGGAPEGVIAAAALKCLGGDFQGRLYPMNEAEAERCRKMGIVDLKKAMTIDEIVKGDDVYFAATGVSDGELLKGVVYYQNARAKTQSVVMRAKTGTVRFVNAVHNLEKSGRR</sequence>
<keyword evidence="4" id="KW-0378">Hydrolase</keyword>
<comment type="caution">
    <text evidence="11">The sequence shown here is derived from an EMBL/GenBank/DDBJ whole genome shotgun (WGS) entry which is preliminary data.</text>
</comment>
<feature type="binding site" evidence="9">
    <location>
        <position position="33"/>
    </location>
    <ligand>
        <name>Mn(2+)</name>
        <dbReference type="ChEBI" id="CHEBI:29035"/>
        <label>1</label>
    </ligand>
</feature>
<keyword evidence="5 9" id="KW-0464">Manganese</keyword>
<feature type="binding site" evidence="10">
    <location>
        <begin position="188"/>
        <end position="190"/>
    </location>
    <ligand>
        <name>substrate</name>
    </ligand>
</feature>
<feature type="binding site" evidence="9">
    <location>
        <position position="87"/>
    </location>
    <ligand>
        <name>Mn(2+)</name>
        <dbReference type="ChEBI" id="CHEBI:29035"/>
        <label>2</label>
    </ligand>
</feature>
<evidence type="ECO:0000256" key="4">
    <source>
        <dbReference type="ARBA" id="ARBA00022801"/>
    </source>
</evidence>
<dbReference type="InterPro" id="IPR004464">
    <property type="entry name" value="FBPase_class-2/SBPase"/>
</dbReference>
<evidence type="ECO:0000256" key="3">
    <source>
        <dbReference type="ARBA" id="ARBA00022723"/>
    </source>
</evidence>
<dbReference type="SUPFAM" id="SSF56655">
    <property type="entry name" value="Carbohydrate phosphatase"/>
    <property type="match status" value="1"/>
</dbReference>
<gene>
    <name evidence="11" type="ORF">EDD71_10492</name>
</gene>
<feature type="binding site" evidence="10">
    <location>
        <begin position="166"/>
        <end position="168"/>
    </location>
    <ligand>
        <name>substrate</name>
    </ligand>
</feature>
<comment type="cofactor">
    <cofactor evidence="9">
        <name>Mn(2+)</name>
        <dbReference type="ChEBI" id="CHEBI:29035"/>
    </cofactor>
</comment>